<dbReference type="EMBL" id="LS423452">
    <property type="protein sequence ID" value="SPS06808.1"/>
    <property type="molecule type" value="Genomic_DNA"/>
</dbReference>
<accession>A0A2X0QZ88</accession>
<evidence type="ECO:0000313" key="1">
    <source>
        <dbReference type="EMBL" id="SPS06808.1"/>
    </source>
</evidence>
<protein>
    <submittedName>
        <fullName evidence="1">Uncharacterized protein</fullName>
    </submittedName>
</protein>
<gene>
    <name evidence="1" type="ORF">NITFAB_2401</name>
</gene>
<proteinExistence type="predicted"/>
<name>A0A2X0QZ88_9PROT</name>
<organism evidence="1">
    <name type="scientific">Candidatus Nitrotoga fabula</name>
    <dbReference type="NCBI Taxonomy" id="2182327"/>
    <lineage>
        <taxon>Bacteria</taxon>
        <taxon>Pseudomonadati</taxon>
        <taxon>Pseudomonadota</taxon>
        <taxon>Betaproteobacteria</taxon>
        <taxon>Nitrosomonadales</taxon>
        <taxon>Gallionellaceae</taxon>
        <taxon>Candidatus Nitrotoga</taxon>
    </lineage>
</organism>
<sequence>MGDMPKVGMKTRAESIHIIFDPQAENPDHQACPLPAHTLFKRLCVCRNEKIQDVAALSSETDPAQKLQNTTGGVKFPACKPKMQVGNT</sequence>
<reference evidence="1" key="1">
    <citation type="submission" date="2018-05" db="EMBL/GenBank/DDBJ databases">
        <authorList>
            <person name="Lanie J.A."/>
            <person name="Ng W.-L."/>
            <person name="Kazmierczak K.M."/>
            <person name="Andrzejewski T.M."/>
            <person name="Davidsen T.M."/>
            <person name="Wayne K.J."/>
            <person name="Tettelin H."/>
            <person name="Glass J.I."/>
            <person name="Rusch D."/>
            <person name="Podicherti R."/>
            <person name="Tsui H.-C.T."/>
            <person name="Winkler M.E."/>
        </authorList>
    </citation>
    <scope>NUCLEOTIDE SEQUENCE</scope>
    <source>
        <strain evidence="1">KNB</strain>
    </source>
</reference>
<dbReference type="AlphaFoldDB" id="A0A2X0QZ88"/>